<feature type="region of interest" description="Disordered" evidence="1">
    <location>
        <begin position="42"/>
        <end position="64"/>
    </location>
</feature>
<evidence type="ECO:0000313" key="3">
    <source>
        <dbReference type="Proteomes" id="UP000627838"/>
    </source>
</evidence>
<evidence type="ECO:0000313" key="2">
    <source>
        <dbReference type="EMBL" id="MBE1531779.1"/>
    </source>
</evidence>
<feature type="compositionally biased region" description="Basic and acidic residues" evidence="1">
    <location>
        <begin position="46"/>
        <end position="61"/>
    </location>
</feature>
<protein>
    <submittedName>
        <fullName evidence="2">Uncharacterized protein</fullName>
    </submittedName>
</protein>
<sequence length="314" mass="33301">MEGVVCGACVQVLALIVALLGPSAQPLARVVEPAHVRGCLSSRASGEARDARDADAPRGDRPSPALHAMSAMGNVKGTEFKLSFYRGVGGGLRVVTTDRGVSLTFEGGIGIGGSFSAGTAEDLPKSGPAAEGRVSLNARGLPVRPPDFGVTLDPDGRLQGYTDVKAGNYRTRFHGEPFYLTGEPGGDEGVGAPVVRRSWSFGTEFKIAIKYTFQSAWKDIVDLLARLARYLPTARFLQIPLSRPVDPYDGHPNVDQPGVNRALGTSSSKEGACRPASVRTGTLGLLLSRSERRTCNARTSRASPRPKNPRPRHA</sequence>
<comment type="caution">
    <text evidence="2">The sequence shown here is derived from an EMBL/GenBank/DDBJ whole genome shotgun (WGS) entry which is preliminary data.</text>
</comment>
<dbReference type="Proteomes" id="UP000627838">
    <property type="component" value="Unassembled WGS sequence"/>
</dbReference>
<feature type="region of interest" description="Disordered" evidence="1">
    <location>
        <begin position="248"/>
        <end position="275"/>
    </location>
</feature>
<organism evidence="2 3">
    <name type="scientific">Actinomadura algeriensis</name>
    <dbReference type="NCBI Taxonomy" id="1679523"/>
    <lineage>
        <taxon>Bacteria</taxon>
        <taxon>Bacillati</taxon>
        <taxon>Actinomycetota</taxon>
        <taxon>Actinomycetes</taxon>
        <taxon>Streptosporangiales</taxon>
        <taxon>Thermomonosporaceae</taxon>
        <taxon>Actinomadura</taxon>
    </lineage>
</organism>
<gene>
    <name evidence="2" type="ORF">H4W34_001612</name>
</gene>
<keyword evidence="3" id="KW-1185">Reference proteome</keyword>
<dbReference type="RefSeq" id="WP_192758579.1">
    <property type="nucleotide sequence ID" value="NZ_JADBDZ010000001.1"/>
</dbReference>
<name>A0ABR9JMU2_9ACTN</name>
<dbReference type="EMBL" id="JADBDZ010000001">
    <property type="protein sequence ID" value="MBE1531779.1"/>
    <property type="molecule type" value="Genomic_DNA"/>
</dbReference>
<reference evidence="2 3" key="1">
    <citation type="submission" date="2020-10" db="EMBL/GenBank/DDBJ databases">
        <title>Sequencing the genomes of 1000 actinobacteria strains.</title>
        <authorList>
            <person name="Klenk H.-P."/>
        </authorList>
    </citation>
    <scope>NUCLEOTIDE SEQUENCE [LARGE SCALE GENOMIC DNA]</scope>
    <source>
        <strain evidence="2 3">DSM 46744</strain>
    </source>
</reference>
<proteinExistence type="predicted"/>
<feature type="region of interest" description="Disordered" evidence="1">
    <location>
        <begin position="287"/>
        <end position="314"/>
    </location>
</feature>
<accession>A0ABR9JMU2</accession>
<evidence type="ECO:0000256" key="1">
    <source>
        <dbReference type="SAM" id="MobiDB-lite"/>
    </source>
</evidence>